<evidence type="ECO:0000313" key="2">
    <source>
        <dbReference type="Proteomes" id="UP001060215"/>
    </source>
</evidence>
<dbReference type="EMBL" id="CM045762">
    <property type="protein sequence ID" value="KAI8012247.1"/>
    <property type="molecule type" value="Genomic_DNA"/>
</dbReference>
<name>A0ACC0HH86_9ERIC</name>
<protein>
    <submittedName>
        <fullName evidence="1">Uncharacterized protein</fullName>
    </submittedName>
</protein>
<reference evidence="1 2" key="1">
    <citation type="journal article" date="2022" name="Plant J.">
        <title>Chromosome-level genome of Camellia lanceoleosa provides a valuable resource for understanding genome evolution and self-incompatibility.</title>
        <authorList>
            <person name="Gong W."/>
            <person name="Xiao S."/>
            <person name="Wang L."/>
            <person name="Liao Z."/>
            <person name="Chang Y."/>
            <person name="Mo W."/>
            <person name="Hu G."/>
            <person name="Li W."/>
            <person name="Zhao G."/>
            <person name="Zhu H."/>
            <person name="Hu X."/>
            <person name="Ji K."/>
            <person name="Xiang X."/>
            <person name="Song Q."/>
            <person name="Yuan D."/>
            <person name="Jin S."/>
            <person name="Zhang L."/>
        </authorList>
    </citation>
    <scope>NUCLEOTIDE SEQUENCE [LARGE SCALE GENOMIC DNA]</scope>
    <source>
        <strain evidence="1">SQ_2022a</strain>
    </source>
</reference>
<accession>A0ACC0HH86</accession>
<evidence type="ECO:0000313" key="1">
    <source>
        <dbReference type="EMBL" id="KAI8012247.1"/>
    </source>
</evidence>
<sequence>MDDGYVGVGNGNRNKGGEKENDENGANELVPVNTGEVGWSGSKYVADGNDARMSHTKEPIRLPNSENVYKIITGLEATNKSKDFVIAKLEEQVGKLTKALEVQASNLFVGFNECLKVKEEEIARLSKVIVELRSIVSGLEDQLAGHNGHKVIGGHNVVDNDTGSDSFAFGDVKNAEDLIHDVTQRVKNNVVYCNESPGVGMVSHEQKVSDEKFDDIAVTDTDVEMVRSMSMDNNRDTHLQSLFVWKIKNKVRRERKLPEYEYLMARRRLRRVGAYAREPLVNERDISFGLIECDGMVGEDDDCGNVKIHTRFGLNN</sequence>
<proteinExistence type="predicted"/>
<comment type="caution">
    <text evidence="1">The sequence shown here is derived from an EMBL/GenBank/DDBJ whole genome shotgun (WGS) entry which is preliminary data.</text>
</comment>
<organism evidence="1 2">
    <name type="scientific">Camellia lanceoleosa</name>
    <dbReference type="NCBI Taxonomy" id="1840588"/>
    <lineage>
        <taxon>Eukaryota</taxon>
        <taxon>Viridiplantae</taxon>
        <taxon>Streptophyta</taxon>
        <taxon>Embryophyta</taxon>
        <taxon>Tracheophyta</taxon>
        <taxon>Spermatophyta</taxon>
        <taxon>Magnoliopsida</taxon>
        <taxon>eudicotyledons</taxon>
        <taxon>Gunneridae</taxon>
        <taxon>Pentapetalae</taxon>
        <taxon>asterids</taxon>
        <taxon>Ericales</taxon>
        <taxon>Theaceae</taxon>
        <taxon>Camellia</taxon>
    </lineage>
</organism>
<keyword evidence="2" id="KW-1185">Reference proteome</keyword>
<gene>
    <name evidence="1" type="ORF">LOK49_LG06G00817</name>
</gene>
<dbReference type="Proteomes" id="UP001060215">
    <property type="component" value="Chromosome 5"/>
</dbReference>